<evidence type="ECO:0000313" key="1">
    <source>
        <dbReference type="EMBL" id="CEO60683.1"/>
    </source>
</evidence>
<dbReference type="Proteomes" id="UP000042958">
    <property type="component" value="Unassembled WGS sequence"/>
</dbReference>
<sequence>MLYKNKADPNERVFIVCANCHNHCKRTKSLEKLRQSRRDSARGDKDRTFQEWRNSKAALHNSLEIVLYLRRTHSIDYTVQGVLNTLVDFQEQVPEAESFVNNWDLLEMMEAVGVFEHAGITLTALADNAS</sequence>
<dbReference type="AlphaFoldDB" id="A0A0F7VK32"/>
<keyword evidence="2" id="KW-1185">Reference proteome</keyword>
<name>A0A0F7VK32_PENBI</name>
<gene>
    <name evidence="1" type="ORF">PMG11_05273</name>
</gene>
<dbReference type="OrthoDB" id="10410971at2759"/>
<reference evidence="1" key="1">
    <citation type="submission" date="2014-11" db="EMBL/GenBank/DDBJ databases">
        <authorList>
            <person name="Zhu J."/>
            <person name="Qi W."/>
            <person name="Song R."/>
        </authorList>
    </citation>
    <scope>NUCLEOTIDE SEQUENCE [LARGE SCALE GENOMIC DNA]</scope>
</reference>
<accession>A0A0F7VK32</accession>
<organism evidence="1 2">
    <name type="scientific">Penicillium brasilianum</name>
    <dbReference type="NCBI Taxonomy" id="104259"/>
    <lineage>
        <taxon>Eukaryota</taxon>
        <taxon>Fungi</taxon>
        <taxon>Dikarya</taxon>
        <taxon>Ascomycota</taxon>
        <taxon>Pezizomycotina</taxon>
        <taxon>Eurotiomycetes</taxon>
        <taxon>Eurotiomycetidae</taxon>
        <taxon>Eurotiales</taxon>
        <taxon>Aspergillaceae</taxon>
        <taxon>Penicillium</taxon>
    </lineage>
</organism>
<protein>
    <submittedName>
        <fullName evidence="1">Uncharacterized protein</fullName>
    </submittedName>
</protein>
<evidence type="ECO:0000313" key="2">
    <source>
        <dbReference type="Proteomes" id="UP000042958"/>
    </source>
</evidence>
<dbReference type="EMBL" id="CDHK01000004">
    <property type="protein sequence ID" value="CEO60683.1"/>
    <property type="molecule type" value="Genomic_DNA"/>
</dbReference>
<proteinExistence type="predicted"/>